<dbReference type="SUPFAM" id="SSF52047">
    <property type="entry name" value="RNI-like"/>
    <property type="match status" value="1"/>
</dbReference>
<sequence length="318" mass="35735">MVLVFRRILIITILALTNFSCSTDNQTDDQENSSDQEDIIFIPDENFRNTLLNKNCVDTNGDLVPESNVDLNNDEKIQRSEAESVTHLILDFDYGSPKKFVDLQGIENFINIQNLIISGSGGNADNFDQVLNTENLSYDLSNLKKLEYLSIKTLATEHFDNLNLSGLNNLLKLDLSGNRPINYGGDYDNQLMNVDLQGSENLKELNASNSFVILDFCQVPNLEKLNLFYMEGAEPEVFDFHCLTKLKWLNIGENMIESLILKNSSVLDTFITDGVGSSGTNPIYPYPQIICIDNIQQEIDQISPIVGENTTVTFDCSF</sequence>
<reference evidence="2" key="1">
    <citation type="submission" date="2022-03" db="EMBL/GenBank/DDBJ databases">
        <title>Gramella crocea sp. nov., isolated from activated sludge of a seafood processing plant.</title>
        <authorList>
            <person name="Zhang X."/>
        </authorList>
    </citation>
    <scope>NUCLEOTIDE SEQUENCE</scope>
    <source>
        <strain evidence="2">YJ019</strain>
    </source>
</reference>
<dbReference type="Proteomes" id="UP001139226">
    <property type="component" value="Unassembled WGS sequence"/>
</dbReference>
<keyword evidence="3" id="KW-1185">Reference proteome</keyword>
<proteinExistence type="predicted"/>
<dbReference type="AlphaFoldDB" id="A0A9X1V7Q9"/>
<name>A0A9X1V7Q9_9FLAO</name>
<comment type="caution">
    <text evidence="2">The sequence shown here is derived from an EMBL/GenBank/DDBJ whole genome shotgun (WGS) entry which is preliminary data.</text>
</comment>
<evidence type="ECO:0000313" key="3">
    <source>
        <dbReference type="Proteomes" id="UP001139226"/>
    </source>
</evidence>
<evidence type="ECO:0000313" key="2">
    <source>
        <dbReference type="EMBL" id="MCH4824564.1"/>
    </source>
</evidence>
<evidence type="ECO:0000256" key="1">
    <source>
        <dbReference type="SAM" id="SignalP"/>
    </source>
</evidence>
<dbReference type="Gene3D" id="3.80.10.10">
    <property type="entry name" value="Ribonuclease Inhibitor"/>
    <property type="match status" value="1"/>
</dbReference>
<keyword evidence="1" id="KW-0732">Signal</keyword>
<accession>A0A9X1V7Q9</accession>
<dbReference type="RefSeq" id="WP_240714732.1">
    <property type="nucleotide sequence ID" value="NZ_JAKVTV010000007.1"/>
</dbReference>
<protein>
    <recommendedName>
        <fullName evidence="4">Leucine-rich repeat domain-containing protein</fullName>
    </recommendedName>
</protein>
<dbReference type="EMBL" id="JAKVTV010000007">
    <property type="protein sequence ID" value="MCH4824564.1"/>
    <property type="molecule type" value="Genomic_DNA"/>
</dbReference>
<feature type="signal peptide" evidence="1">
    <location>
        <begin position="1"/>
        <end position="22"/>
    </location>
</feature>
<evidence type="ECO:0008006" key="4">
    <source>
        <dbReference type="Google" id="ProtNLM"/>
    </source>
</evidence>
<feature type="chain" id="PRO_5040972707" description="Leucine-rich repeat domain-containing protein" evidence="1">
    <location>
        <begin position="23"/>
        <end position="318"/>
    </location>
</feature>
<gene>
    <name evidence="2" type="ORF">ML462_15430</name>
</gene>
<dbReference type="InterPro" id="IPR032675">
    <property type="entry name" value="LRR_dom_sf"/>
</dbReference>
<organism evidence="2 3">
    <name type="scientific">Christiangramia lutea</name>
    <dbReference type="NCBI Taxonomy" id="1607951"/>
    <lineage>
        <taxon>Bacteria</taxon>
        <taxon>Pseudomonadati</taxon>
        <taxon>Bacteroidota</taxon>
        <taxon>Flavobacteriia</taxon>
        <taxon>Flavobacteriales</taxon>
        <taxon>Flavobacteriaceae</taxon>
        <taxon>Christiangramia</taxon>
    </lineage>
</organism>